<keyword evidence="10 15" id="KW-0560">Oxidoreductase</keyword>
<evidence type="ECO:0000256" key="14">
    <source>
        <dbReference type="PIRSR" id="PIRSR602403-1"/>
    </source>
</evidence>
<dbReference type="InterPro" id="IPR036396">
    <property type="entry name" value="Cyt_P450_sf"/>
</dbReference>
<dbReference type="PANTHER" id="PTHR24292:SF104">
    <property type="entry name" value="CYTOCHROME P450 308A1-RELATED"/>
    <property type="match status" value="1"/>
</dbReference>
<dbReference type="Proteomes" id="UP001562425">
    <property type="component" value="Unassembled WGS sequence"/>
</dbReference>
<keyword evidence="12 15" id="KW-0503">Monooxygenase</keyword>
<reference evidence="17 18" key="1">
    <citation type="submission" date="2024-05" db="EMBL/GenBank/DDBJ databases">
        <title>Culex pipiens pipiens assembly and annotation.</title>
        <authorList>
            <person name="Alout H."/>
            <person name="Durand T."/>
        </authorList>
    </citation>
    <scope>NUCLEOTIDE SEQUENCE [LARGE SCALE GENOMIC DNA]</scope>
    <source>
        <strain evidence="17">HA-2024</strain>
        <tissue evidence="17">Whole body</tissue>
    </source>
</reference>
<evidence type="ECO:0000256" key="15">
    <source>
        <dbReference type="RuleBase" id="RU000461"/>
    </source>
</evidence>
<proteinExistence type="inferred from homology"/>
<dbReference type="GO" id="GO:0046872">
    <property type="term" value="F:metal ion binding"/>
    <property type="evidence" value="ECO:0007669"/>
    <property type="project" value="UniProtKB-KW"/>
</dbReference>
<comment type="similarity">
    <text evidence="5 15">Belongs to the cytochrome P450 family.</text>
</comment>
<dbReference type="CDD" id="cd11056">
    <property type="entry name" value="CYP6-like"/>
    <property type="match status" value="1"/>
</dbReference>
<evidence type="ECO:0000256" key="6">
    <source>
        <dbReference type="ARBA" id="ARBA00022617"/>
    </source>
</evidence>
<dbReference type="GO" id="GO:0004497">
    <property type="term" value="F:monooxygenase activity"/>
    <property type="evidence" value="ECO:0007669"/>
    <property type="project" value="UniProtKB-KW"/>
</dbReference>
<dbReference type="SUPFAM" id="SSF48264">
    <property type="entry name" value="Cytochrome P450"/>
    <property type="match status" value="1"/>
</dbReference>
<dbReference type="PRINTS" id="PR00385">
    <property type="entry name" value="P450"/>
</dbReference>
<sequence length="509" mass="58087">MIVTATFLLGLAYTKPMVFALVVFVGLLVLALFKYNFRHWQRENVPGPKPSLLTGNLGPTLTMKKHLGQLCEEWYKKFPNEPFIGYFKVFKPAVMLRDPDMIKSVLVKDFGSFAANDFPLDEKVDPLLAHNPFMVTGERWKTSRQLLTPIFTASKMKQLFPMMEQVSKQFVEYVGRQLGQDVEAKSISAAFTTQNVAGCAFSLDAECFDNPKSEWREMGKKVFQPTFLAGIKFMLMMFLPAVTHVLPVPFVPTEVNDWMRNMVSKLLAERRAKPVQREDQLQSLLNLKTKTELTEEVIAGHSLAFFTEGFETSSTTLGFLIYNLAANPDVQQKLYEEIKAAMEANNDTLSYDVMQKIDYLDWTLQESLRINPPLASMTKLCTKNYSLKREVNGQLVGTWLKAGTPVLIPMLAIHMDAKYYPEPEKFRPERFSPEEKAARGNQMVYFPFGEGPRMCMGMRFAQTQVKVALLQLVLNFRMTVSPNHKPFALDTRTLLVQAKDGLTVRFERR</sequence>
<name>A0ABD1DKT7_CULPP</name>
<keyword evidence="9" id="KW-0492">Microsome</keyword>
<evidence type="ECO:0000256" key="5">
    <source>
        <dbReference type="ARBA" id="ARBA00010617"/>
    </source>
</evidence>
<keyword evidence="11 14" id="KW-0408">Iron</keyword>
<accession>A0ABD1DKT7</accession>
<feature type="transmembrane region" description="Helical" evidence="16">
    <location>
        <begin position="12"/>
        <end position="33"/>
    </location>
</feature>
<feature type="binding site" description="axial binding residue" evidence="14">
    <location>
        <position position="455"/>
    </location>
    <ligand>
        <name>heme</name>
        <dbReference type="ChEBI" id="CHEBI:30413"/>
    </ligand>
    <ligandPart>
        <name>Fe</name>
        <dbReference type="ChEBI" id="CHEBI:18248"/>
    </ligandPart>
</feature>
<comment type="cofactor">
    <cofactor evidence="1 14">
        <name>heme</name>
        <dbReference type="ChEBI" id="CHEBI:30413"/>
    </cofactor>
</comment>
<organism evidence="17 18">
    <name type="scientific">Culex pipiens pipiens</name>
    <name type="common">Northern house mosquito</name>
    <dbReference type="NCBI Taxonomy" id="38569"/>
    <lineage>
        <taxon>Eukaryota</taxon>
        <taxon>Metazoa</taxon>
        <taxon>Ecdysozoa</taxon>
        <taxon>Arthropoda</taxon>
        <taxon>Hexapoda</taxon>
        <taxon>Insecta</taxon>
        <taxon>Pterygota</taxon>
        <taxon>Neoptera</taxon>
        <taxon>Endopterygota</taxon>
        <taxon>Diptera</taxon>
        <taxon>Nematocera</taxon>
        <taxon>Culicoidea</taxon>
        <taxon>Culicidae</taxon>
        <taxon>Culicinae</taxon>
        <taxon>Culicini</taxon>
        <taxon>Culex</taxon>
        <taxon>Culex</taxon>
    </lineage>
</organism>
<evidence type="ECO:0000256" key="13">
    <source>
        <dbReference type="ARBA" id="ARBA00023136"/>
    </source>
</evidence>
<keyword evidence="13 16" id="KW-0472">Membrane</keyword>
<evidence type="ECO:0000313" key="17">
    <source>
        <dbReference type="EMBL" id="KAL1400186.1"/>
    </source>
</evidence>
<comment type="caution">
    <text evidence="17">The sequence shown here is derived from an EMBL/GenBank/DDBJ whole genome shotgun (WGS) entry which is preliminary data.</text>
</comment>
<dbReference type="InterPro" id="IPR001128">
    <property type="entry name" value="Cyt_P450"/>
</dbReference>
<evidence type="ECO:0000256" key="1">
    <source>
        <dbReference type="ARBA" id="ARBA00001971"/>
    </source>
</evidence>
<keyword evidence="18" id="KW-1185">Reference proteome</keyword>
<comment type="function">
    <text evidence="2">May be involved in the metabolism of insect hormones and in the breakdown of synthetic insecticides.</text>
</comment>
<dbReference type="InterPro" id="IPR002403">
    <property type="entry name" value="Cyt_P450_E_grp-IV"/>
</dbReference>
<dbReference type="Pfam" id="PF00067">
    <property type="entry name" value="p450"/>
    <property type="match status" value="1"/>
</dbReference>
<keyword evidence="7 14" id="KW-0479">Metal-binding</keyword>
<gene>
    <name evidence="17" type="ORF">pipiens_007645</name>
</gene>
<dbReference type="PANTHER" id="PTHR24292">
    <property type="entry name" value="CYTOCHROME P450"/>
    <property type="match status" value="1"/>
</dbReference>
<evidence type="ECO:0000256" key="3">
    <source>
        <dbReference type="ARBA" id="ARBA00004174"/>
    </source>
</evidence>
<dbReference type="EMBL" id="JBEHCU010005326">
    <property type="protein sequence ID" value="KAL1400186.1"/>
    <property type="molecule type" value="Genomic_DNA"/>
</dbReference>
<dbReference type="Gene3D" id="1.10.630.10">
    <property type="entry name" value="Cytochrome P450"/>
    <property type="match status" value="1"/>
</dbReference>
<dbReference type="PROSITE" id="PS00086">
    <property type="entry name" value="CYTOCHROME_P450"/>
    <property type="match status" value="1"/>
</dbReference>
<evidence type="ECO:0000256" key="2">
    <source>
        <dbReference type="ARBA" id="ARBA00003690"/>
    </source>
</evidence>
<keyword evidence="16" id="KW-0812">Transmembrane</keyword>
<protein>
    <recommendedName>
        <fullName evidence="19">Cytochrome P450</fullName>
    </recommendedName>
</protein>
<keyword evidence="8" id="KW-0256">Endoplasmic reticulum</keyword>
<evidence type="ECO:0000256" key="7">
    <source>
        <dbReference type="ARBA" id="ARBA00022723"/>
    </source>
</evidence>
<dbReference type="AlphaFoldDB" id="A0ABD1DKT7"/>
<evidence type="ECO:0008006" key="19">
    <source>
        <dbReference type="Google" id="ProtNLM"/>
    </source>
</evidence>
<evidence type="ECO:0000256" key="16">
    <source>
        <dbReference type="SAM" id="Phobius"/>
    </source>
</evidence>
<dbReference type="GO" id="GO:0005789">
    <property type="term" value="C:endoplasmic reticulum membrane"/>
    <property type="evidence" value="ECO:0007669"/>
    <property type="project" value="UniProtKB-SubCell"/>
</dbReference>
<dbReference type="PRINTS" id="PR00465">
    <property type="entry name" value="EP450IV"/>
</dbReference>
<evidence type="ECO:0000256" key="8">
    <source>
        <dbReference type="ARBA" id="ARBA00022824"/>
    </source>
</evidence>
<keyword evidence="16" id="KW-1133">Transmembrane helix</keyword>
<evidence type="ECO:0000256" key="12">
    <source>
        <dbReference type="ARBA" id="ARBA00023033"/>
    </source>
</evidence>
<dbReference type="FunFam" id="1.10.630.10:FF:000042">
    <property type="entry name" value="Cytochrome P450"/>
    <property type="match status" value="1"/>
</dbReference>
<evidence type="ECO:0000256" key="4">
    <source>
        <dbReference type="ARBA" id="ARBA00004406"/>
    </source>
</evidence>
<comment type="subcellular location">
    <subcellularLocation>
        <location evidence="4">Endoplasmic reticulum membrane</location>
        <topology evidence="4">Peripheral membrane protein</topology>
    </subcellularLocation>
    <subcellularLocation>
        <location evidence="3">Microsome membrane</location>
        <topology evidence="3">Peripheral membrane protein</topology>
    </subcellularLocation>
</comment>
<dbReference type="InterPro" id="IPR050476">
    <property type="entry name" value="Insect_CytP450_Detox"/>
</dbReference>
<evidence type="ECO:0000256" key="10">
    <source>
        <dbReference type="ARBA" id="ARBA00023002"/>
    </source>
</evidence>
<evidence type="ECO:0000256" key="9">
    <source>
        <dbReference type="ARBA" id="ARBA00022848"/>
    </source>
</evidence>
<evidence type="ECO:0000313" key="18">
    <source>
        <dbReference type="Proteomes" id="UP001562425"/>
    </source>
</evidence>
<keyword evidence="6 14" id="KW-0349">Heme</keyword>
<dbReference type="InterPro" id="IPR017972">
    <property type="entry name" value="Cyt_P450_CS"/>
</dbReference>
<evidence type="ECO:0000256" key="11">
    <source>
        <dbReference type="ARBA" id="ARBA00023004"/>
    </source>
</evidence>